<keyword evidence="2" id="KW-1185">Reference proteome</keyword>
<accession>A0ABV0SQC4</accession>
<comment type="caution">
    <text evidence="1">The sequence shown here is derived from an EMBL/GenBank/DDBJ whole genome shotgun (WGS) entry which is preliminary data.</text>
</comment>
<evidence type="ECO:0000313" key="2">
    <source>
        <dbReference type="Proteomes" id="UP001482620"/>
    </source>
</evidence>
<protein>
    <submittedName>
        <fullName evidence="1">Uncharacterized protein</fullName>
    </submittedName>
</protein>
<dbReference type="Proteomes" id="UP001482620">
    <property type="component" value="Unassembled WGS sequence"/>
</dbReference>
<dbReference type="EMBL" id="JAHRIQ010002624">
    <property type="protein sequence ID" value="MEQ2222162.1"/>
    <property type="molecule type" value="Genomic_DNA"/>
</dbReference>
<evidence type="ECO:0000313" key="1">
    <source>
        <dbReference type="EMBL" id="MEQ2222162.1"/>
    </source>
</evidence>
<organism evidence="1 2">
    <name type="scientific">Ilyodon furcidens</name>
    <name type="common">goldbreast splitfin</name>
    <dbReference type="NCBI Taxonomy" id="33524"/>
    <lineage>
        <taxon>Eukaryota</taxon>
        <taxon>Metazoa</taxon>
        <taxon>Chordata</taxon>
        <taxon>Craniata</taxon>
        <taxon>Vertebrata</taxon>
        <taxon>Euteleostomi</taxon>
        <taxon>Actinopterygii</taxon>
        <taxon>Neopterygii</taxon>
        <taxon>Teleostei</taxon>
        <taxon>Neoteleostei</taxon>
        <taxon>Acanthomorphata</taxon>
        <taxon>Ovalentaria</taxon>
        <taxon>Atherinomorphae</taxon>
        <taxon>Cyprinodontiformes</taxon>
        <taxon>Goodeidae</taxon>
        <taxon>Ilyodon</taxon>
    </lineage>
</organism>
<sequence length="98" mass="10878">MHPGCLVQFLLIKGSSHFQLLLEGGGSHHVAKAEPYPPKVEAHFQLLVFGILFFWWIQSQCTGALLILDSSHCACVPQHADTQTEELLLAEGWAAVRR</sequence>
<gene>
    <name evidence="1" type="ORF">ILYODFUR_023183</name>
</gene>
<name>A0ABV0SQC4_9TELE</name>
<reference evidence="1 2" key="1">
    <citation type="submission" date="2021-06" db="EMBL/GenBank/DDBJ databases">
        <authorList>
            <person name="Palmer J.M."/>
        </authorList>
    </citation>
    <scope>NUCLEOTIDE SEQUENCE [LARGE SCALE GENOMIC DNA]</scope>
    <source>
        <strain evidence="2">if_2019</strain>
        <tissue evidence="1">Muscle</tissue>
    </source>
</reference>
<proteinExistence type="predicted"/>